<organism evidence="2 3">
    <name type="scientific">Rhamnusium bicolor</name>
    <dbReference type="NCBI Taxonomy" id="1586634"/>
    <lineage>
        <taxon>Eukaryota</taxon>
        <taxon>Metazoa</taxon>
        <taxon>Ecdysozoa</taxon>
        <taxon>Arthropoda</taxon>
        <taxon>Hexapoda</taxon>
        <taxon>Insecta</taxon>
        <taxon>Pterygota</taxon>
        <taxon>Neoptera</taxon>
        <taxon>Endopterygota</taxon>
        <taxon>Coleoptera</taxon>
        <taxon>Polyphaga</taxon>
        <taxon>Cucujiformia</taxon>
        <taxon>Chrysomeloidea</taxon>
        <taxon>Cerambycidae</taxon>
        <taxon>Lepturinae</taxon>
        <taxon>Rhagiini</taxon>
        <taxon>Rhamnusium</taxon>
    </lineage>
</organism>
<evidence type="ECO:0000259" key="1">
    <source>
        <dbReference type="Pfam" id="PF13843"/>
    </source>
</evidence>
<keyword evidence="3" id="KW-1185">Reference proteome</keyword>
<dbReference type="PANTHER" id="PTHR46599:SF6">
    <property type="entry name" value="DUAL SPECIFICITY PHOSPHATASE 26"/>
    <property type="match status" value="1"/>
</dbReference>
<dbReference type="Pfam" id="PF13843">
    <property type="entry name" value="DDE_Tnp_1_7"/>
    <property type="match status" value="1"/>
</dbReference>
<dbReference type="PANTHER" id="PTHR46599">
    <property type="entry name" value="PIGGYBAC TRANSPOSABLE ELEMENT-DERIVED PROTEIN 4"/>
    <property type="match status" value="1"/>
</dbReference>
<protein>
    <recommendedName>
        <fullName evidence="1">PiggyBac transposable element-derived protein domain-containing protein</fullName>
    </recommendedName>
</protein>
<dbReference type="EMBL" id="JANEYF010001713">
    <property type="protein sequence ID" value="KAJ8958778.1"/>
    <property type="molecule type" value="Genomic_DNA"/>
</dbReference>
<dbReference type="Proteomes" id="UP001162156">
    <property type="component" value="Unassembled WGS sequence"/>
</dbReference>
<feature type="domain" description="PiggyBac transposable element-derived protein" evidence="1">
    <location>
        <begin position="85"/>
        <end position="262"/>
    </location>
</feature>
<reference evidence="2" key="1">
    <citation type="journal article" date="2023" name="Insect Mol. Biol.">
        <title>Genome sequencing provides insights into the evolution of gene families encoding plant cell wall-degrading enzymes in longhorned beetles.</title>
        <authorList>
            <person name="Shin N.R."/>
            <person name="Okamura Y."/>
            <person name="Kirsch R."/>
            <person name="Pauchet Y."/>
        </authorList>
    </citation>
    <scope>NUCLEOTIDE SEQUENCE</scope>
    <source>
        <strain evidence="2">RBIC_L_NR</strain>
    </source>
</reference>
<sequence length="262" mass="29586">MILEEFVDFDDEEEGEDILESRNSDTDTEQEILDTEVYYDSQNRGPTFIGKYNTTVWFKHPLPRRGRTRAENLIKHPPRHFVGDAASANTYQINPSKYGIKSWLIQKHFVSNLEVYIGRQPDNPFAVSNLAKDAVERLCQPVKGSGRNVAVDNWFTSAEILENLQKNIKLTLLGTIRKNQRELPPEFASPSGRPILSNVFASTSNATLVSFISKRNKNVLLLSGIHYDDEMNTKTGKPEIIMDYNSTKGGVDSVDKLSAAYN</sequence>
<feature type="non-terminal residue" evidence="2">
    <location>
        <position position="262"/>
    </location>
</feature>
<name>A0AAV8Z6F9_9CUCU</name>
<gene>
    <name evidence="2" type="ORF">NQ314_006362</name>
</gene>
<proteinExistence type="predicted"/>
<evidence type="ECO:0000313" key="3">
    <source>
        <dbReference type="Proteomes" id="UP001162156"/>
    </source>
</evidence>
<accession>A0AAV8Z6F9</accession>
<dbReference type="InterPro" id="IPR029526">
    <property type="entry name" value="PGBD"/>
</dbReference>
<comment type="caution">
    <text evidence="2">The sequence shown here is derived from an EMBL/GenBank/DDBJ whole genome shotgun (WGS) entry which is preliminary data.</text>
</comment>
<dbReference type="AlphaFoldDB" id="A0AAV8Z6F9"/>
<evidence type="ECO:0000313" key="2">
    <source>
        <dbReference type="EMBL" id="KAJ8958778.1"/>
    </source>
</evidence>